<dbReference type="PANTHER" id="PTHR35866">
    <property type="entry name" value="PUTATIVE-RELATED"/>
    <property type="match status" value="1"/>
</dbReference>
<gene>
    <name evidence="1" type="ORF">IAA63_11295</name>
</gene>
<reference evidence="1" key="2">
    <citation type="journal article" date="2021" name="PeerJ">
        <title>Extensive microbial diversity within the chicken gut microbiome revealed by metagenomics and culture.</title>
        <authorList>
            <person name="Gilroy R."/>
            <person name="Ravi A."/>
            <person name="Getino M."/>
            <person name="Pursley I."/>
            <person name="Horton D.L."/>
            <person name="Alikhan N.F."/>
            <person name="Baker D."/>
            <person name="Gharbi K."/>
            <person name="Hall N."/>
            <person name="Watson M."/>
            <person name="Adriaenssens E.M."/>
            <person name="Foster-Nyarko E."/>
            <person name="Jarju S."/>
            <person name="Secka A."/>
            <person name="Antonio M."/>
            <person name="Oren A."/>
            <person name="Chaudhuri R.R."/>
            <person name="La Ragione R."/>
            <person name="Hildebrand F."/>
            <person name="Pallen M.J."/>
        </authorList>
    </citation>
    <scope>NUCLEOTIDE SEQUENCE</scope>
    <source>
        <strain evidence="1">ChiBcec2-4451</strain>
    </source>
</reference>
<reference evidence="1" key="1">
    <citation type="submission" date="2020-10" db="EMBL/GenBank/DDBJ databases">
        <authorList>
            <person name="Gilroy R."/>
        </authorList>
    </citation>
    <scope>NUCLEOTIDE SEQUENCE</scope>
    <source>
        <strain evidence="1">ChiBcec2-4451</strain>
    </source>
</reference>
<evidence type="ECO:0000313" key="1">
    <source>
        <dbReference type="EMBL" id="HIV13708.1"/>
    </source>
</evidence>
<dbReference type="Proteomes" id="UP000886723">
    <property type="component" value="Unassembled WGS sequence"/>
</dbReference>
<sequence length="223" mass="25933">MEREIDLKEISDGRFYDLNDMVKAGCDDCRGCSACCRGMGESILLDPLDIFRLTDCRKCSFEQLLDSCIELHVVDGVILPNLKMAGEEEACTFLNAEGRCSIHPFRPGICRLFPLGRCYEEGTFRYFLQVHECPKENKTKVKVKKWIDTPDLKRNQEFITAWHYFLKDVQKLTEGCAQNALQKKICMYVLNQFYVQPYDRTGDFYEQFDLRLREAKRYLGIAG</sequence>
<dbReference type="Pfam" id="PF03692">
    <property type="entry name" value="CxxCxxCC"/>
    <property type="match status" value="1"/>
</dbReference>
<name>A0A9D1T7P4_9FIRM</name>
<comment type="caution">
    <text evidence="1">The sequence shown here is derived from an EMBL/GenBank/DDBJ whole genome shotgun (WGS) entry which is preliminary data.</text>
</comment>
<protein>
    <submittedName>
        <fullName evidence="1">YkgJ family cysteine cluster protein</fullName>
    </submittedName>
</protein>
<proteinExistence type="predicted"/>
<organism evidence="1 2">
    <name type="scientific">Candidatus Pullilachnospira stercoravium</name>
    <dbReference type="NCBI Taxonomy" id="2840913"/>
    <lineage>
        <taxon>Bacteria</taxon>
        <taxon>Bacillati</taxon>
        <taxon>Bacillota</taxon>
        <taxon>Clostridia</taxon>
        <taxon>Lachnospirales</taxon>
        <taxon>Lachnospiraceae</taxon>
        <taxon>Lachnospiraceae incertae sedis</taxon>
        <taxon>Candidatus Pullilachnospira</taxon>
    </lineage>
</organism>
<dbReference type="AlphaFoldDB" id="A0A9D1T7P4"/>
<accession>A0A9D1T7P4</accession>
<dbReference type="InterPro" id="IPR005358">
    <property type="entry name" value="Puta_zinc/iron-chelating_dom"/>
</dbReference>
<dbReference type="EMBL" id="DVON01000241">
    <property type="protein sequence ID" value="HIV13708.1"/>
    <property type="molecule type" value="Genomic_DNA"/>
</dbReference>
<evidence type="ECO:0000313" key="2">
    <source>
        <dbReference type="Proteomes" id="UP000886723"/>
    </source>
</evidence>
<dbReference type="PANTHER" id="PTHR35866:SF1">
    <property type="entry name" value="YKGJ FAMILY CYSTEINE CLUSTER PROTEIN"/>
    <property type="match status" value="1"/>
</dbReference>